<keyword evidence="1 3" id="KW-0853">WD repeat</keyword>
<feature type="region of interest" description="Disordered" evidence="4">
    <location>
        <begin position="770"/>
        <end position="824"/>
    </location>
</feature>
<sequence length="913" mass="102247">MAKLSPSNPLAYIINREYVRKNNFTKTLIRERLNCARSLFRKDLLAHYGCVNAIEFSHRGDLLVSGGDDRRVLIWNVEQAVQGIAKTVAMRWQHNSNIFCLGFDSTNSKVFSAGNDDQVIVHDASTGDAVNFFLHEQPVYGLSIDPLNDNVFASACDDGRVLLYDIREHANSEPFCLASYTSSFNAVMFNPLEPRMLTTANSKEGVGLWDVRKPCQILLQYGNLDVSQSCMSVRFNHNGTHILALRRRLPPVLYAIHSPEHICQFDHPGYYNSCTMKSCCFAGDDDEYVLSGSDDFGLYVWKIPTSDEKDQWVDRAHMILRGHRSIVNQVRYNPSSCIIASSGVEKLIKFWSPFALPEASGSLMKDTEPSDNLRKVFTHEEYISLVLQSGEFMTHDYSHKSTKEDPRMMAFFDSLVQREIEGWTTDESASTEMSVHEVAGSASESDSPLSDTPVTALTAALVEALEGQGSATEPSTIEPGDDVGETNSTDAQNRISQLIARKRAQLMRLARSQNSEDVEIMRPSRTRKLCLMERSSDSSDSGRDVSVGAEDSSSHKNSETIDTNGCESEYRSGKAGSSSKSKYFDFKDNVDTRKRRIKYLRHYSDSSDDDNWYLHQKRKRKAPSWPSDSSDSDMCVYDDDKESVSNNKIVLKHKNKVCVLKGRENDSDTSSSDDDSGQNENQASTKVKRKSSKCEKFSHLNRRSNFKPRSKAFHKKISENIVDEFLSDETSDRNGEHSNSCVNGNDATVPTKILNKEALIECIEDFNKEPNLPVTPNSHISSGASFQDSETPDSGIASTSSPFSRPSSNSSHRSISPRNKSPEQAGEASCSLICQPCCNEENIVENPHSSVLGSNVHVRVSDSIGNPNSNLSEFVSSENRSNSDWTVFQRFRNRVNRMQRNFRKRISDDSDSN</sequence>
<evidence type="ECO:0000256" key="2">
    <source>
        <dbReference type="ARBA" id="ARBA00022737"/>
    </source>
</evidence>
<feature type="compositionally biased region" description="Polar residues" evidence="4">
    <location>
        <begin position="442"/>
        <end position="452"/>
    </location>
</feature>
<dbReference type="InterPro" id="IPR019775">
    <property type="entry name" value="WD40_repeat_CS"/>
</dbReference>
<dbReference type="GO" id="GO:0005737">
    <property type="term" value="C:cytoplasm"/>
    <property type="evidence" value="ECO:0007669"/>
    <property type="project" value="TreeGrafter"/>
</dbReference>
<dbReference type="SMART" id="SM00320">
    <property type="entry name" value="WD40"/>
    <property type="match status" value="6"/>
</dbReference>
<feature type="compositionally biased region" description="Polar residues" evidence="4">
    <location>
        <begin position="737"/>
        <end position="747"/>
    </location>
</feature>
<dbReference type="InterPro" id="IPR015943">
    <property type="entry name" value="WD40/YVTN_repeat-like_dom_sf"/>
</dbReference>
<feature type="region of interest" description="Disordered" evidence="4">
    <location>
        <begin position="466"/>
        <end position="488"/>
    </location>
</feature>
<dbReference type="PROSITE" id="PS00678">
    <property type="entry name" value="WD_REPEATS_1"/>
    <property type="match status" value="1"/>
</dbReference>
<dbReference type="InterPro" id="IPR045151">
    <property type="entry name" value="DCAF8"/>
</dbReference>
<feature type="compositionally biased region" description="Low complexity" evidence="4">
    <location>
        <begin position="798"/>
        <end position="818"/>
    </location>
</feature>
<dbReference type="GO" id="GO:0080008">
    <property type="term" value="C:Cul4-RING E3 ubiquitin ligase complex"/>
    <property type="evidence" value="ECO:0007669"/>
    <property type="project" value="TreeGrafter"/>
</dbReference>
<accession>A0AAN9Z3N6</accession>
<feature type="region of interest" description="Disordered" evidence="4">
    <location>
        <begin position="663"/>
        <end position="694"/>
    </location>
</feature>
<dbReference type="PANTHER" id="PTHR15574">
    <property type="entry name" value="WD REPEAT DOMAIN-CONTAINING FAMILY"/>
    <property type="match status" value="1"/>
</dbReference>
<feature type="repeat" description="WD" evidence="3">
    <location>
        <begin position="44"/>
        <end position="78"/>
    </location>
</feature>
<keyword evidence="2" id="KW-0677">Repeat</keyword>
<feature type="region of interest" description="Disordered" evidence="4">
    <location>
        <begin position="728"/>
        <end position="747"/>
    </location>
</feature>
<feature type="region of interest" description="Disordered" evidence="4">
    <location>
        <begin position="425"/>
        <end position="452"/>
    </location>
</feature>
<evidence type="ECO:0000256" key="3">
    <source>
        <dbReference type="PROSITE-ProRule" id="PRU00221"/>
    </source>
</evidence>
<feature type="region of interest" description="Disordered" evidence="4">
    <location>
        <begin position="528"/>
        <end position="583"/>
    </location>
</feature>
<protein>
    <recommendedName>
        <fullName evidence="7">DDB1- and CUL4-associated factor 5</fullName>
    </recommendedName>
</protein>
<name>A0AAN9Z3N6_9ORTH</name>
<dbReference type="PROSITE" id="PS50294">
    <property type="entry name" value="WD_REPEATS_REGION"/>
    <property type="match status" value="2"/>
</dbReference>
<dbReference type="PROSITE" id="PS50082">
    <property type="entry name" value="WD_REPEATS_2"/>
    <property type="match status" value="2"/>
</dbReference>
<dbReference type="Pfam" id="PF00400">
    <property type="entry name" value="WD40"/>
    <property type="match status" value="3"/>
</dbReference>
<evidence type="ECO:0000313" key="5">
    <source>
        <dbReference type="EMBL" id="KAK7793839.1"/>
    </source>
</evidence>
<proteinExistence type="predicted"/>
<evidence type="ECO:0000256" key="4">
    <source>
        <dbReference type="SAM" id="MobiDB-lite"/>
    </source>
</evidence>
<gene>
    <name evidence="5" type="ORF">R5R35_014124</name>
</gene>
<reference evidence="5 6" key="1">
    <citation type="submission" date="2024-03" db="EMBL/GenBank/DDBJ databases">
        <title>The genome assembly and annotation of the cricket Gryllus longicercus Weissman &amp; Gray.</title>
        <authorList>
            <person name="Szrajer S."/>
            <person name="Gray D."/>
            <person name="Ylla G."/>
        </authorList>
    </citation>
    <scope>NUCLEOTIDE SEQUENCE [LARGE SCALE GENOMIC DNA]</scope>
    <source>
        <strain evidence="5">DAG 2021-001</strain>
        <tissue evidence="5">Whole body minus gut</tissue>
    </source>
</reference>
<dbReference type="AlphaFoldDB" id="A0AAN9Z3N6"/>
<dbReference type="InterPro" id="IPR001680">
    <property type="entry name" value="WD40_rpt"/>
</dbReference>
<dbReference type="EMBL" id="JAZDUA010000358">
    <property type="protein sequence ID" value="KAK7793839.1"/>
    <property type="molecule type" value="Genomic_DNA"/>
</dbReference>
<organism evidence="5 6">
    <name type="scientific">Gryllus longicercus</name>
    <dbReference type="NCBI Taxonomy" id="2509291"/>
    <lineage>
        <taxon>Eukaryota</taxon>
        <taxon>Metazoa</taxon>
        <taxon>Ecdysozoa</taxon>
        <taxon>Arthropoda</taxon>
        <taxon>Hexapoda</taxon>
        <taxon>Insecta</taxon>
        <taxon>Pterygota</taxon>
        <taxon>Neoptera</taxon>
        <taxon>Polyneoptera</taxon>
        <taxon>Orthoptera</taxon>
        <taxon>Ensifera</taxon>
        <taxon>Gryllidea</taxon>
        <taxon>Grylloidea</taxon>
        <taxon>Gryllidae</taxon>
        <taxon>Gryllinae</taxon>
        <taxon>Gryllus</taxon>
    </lineage>
</organism>
<evidence type="ECO:0008006" key="7">
    <source>
        <dbReference type="Google" id="ProtNLM"/>
    </source>
</evidence>
<dbReference type="GO" id="GO:0045717">
    <property type="term" value="P:negative regulation of fatty acid biosynthetic process"/>
    <property type="evidence" value="ECO:0007669"/>
    <property type="project" value="TreeGrafter"/>
</dbReference>
<dbReference type="InterPro" id="IPR036322">
    <property type="entry name" value="WD40_repeat_dom_sf"/>
</dbReference>
<dbReference type="PANTHER" id="PTHR15574:SF43">
    <property type="entry name" value="DDB1- AND CUL4-ASSOCIATED FACTOR 5"/>
    <property type="match status" value="1"/>
</dbReference>
<keyword evidence="6" id="KW-1185">Reference proteome</keyword>
<feature type="compositionally biased region" description="Polar residues" evidence="4">
    <location>
        <begin position="774"/>
        <end position="789"/>
    </location>
</feature>
<dbReference type="Proteomes" id="UP001378592">
    <property type="component" value="Unassembled WGS sequence"/>
</dbReference>
<dbReference type="Gene3D" id="2.130.10.10">
    <property type="entry name" value="YVTN repeat-like/Quinoprotein amine dehydrogenase"/>
    <property type="match status" value="3"/>
</dbReference>
<evidence type="ECO:0000313" key="6">
    <source>
        <dbReference type="Proteomes" id="UP001378592"/>
    </source>
</evidence>
<feature type="compositionally biased region" description="Basic and acidic residues" evidence="4">
    <location>
        <begin position="530"/>
        <end position="543"/>
    </location>
</feature>
<comment type="caution">
    <text evidence="5">The sequence shown here is derived from an EMBL/GenBank/DDBJ whole genome shotgun (WGS) entry which is preliminary data.</text>
</comment>
<feature type="repeat" description="WD" evidence="3">
    <location>
        <begin position="320"/>
        <end position="352"/>
    </location>
</feature>
<dbReference type="SUPFAM" id="SSF50978">
    <property type="entry name" value="WD40 repeat-like"/>
    <property type="match status" value="1"/>
</dbReference>
<evidence type="ECO:0000256" key="1">
    <source>
        <dbReference type="ARBA" id="ARBA00022574"/>
    </source>
</evidence>